<feature type="domain" description="Sulfatase-modifying factor enzyme-like" evidence="3">
    <location>
        <begin position="52"/>
        <end position="367"/>
    </location>
</feature>
<dbReference type="InterPro" id="IPR005532">
    <property type="entry name" value="SUMF_dom"/>
</dbReference>
<keyword evidence="2" id="KW-0732">Signal</keyword>
<evidence type="ECO:0000256" key="1">
    <source>
        <dbReference type="SAM" id="MobiDB-lite"/>
    </source>
</evidence>
<dbReference type="PROSITE" id="PS51257">
    <property type="entry name" value="PROKAR_LIPOPROTEIN"/>
    <property type="match status" value="1"/>
</dbReference>
<evidence type="ECO:0000313" key="4">
    <source>
        <dbReference type="EMBL" id="CBL80564.1"/>
    </source>
</evidence>
<organism evidence="4">
    <name type="scientific">uncultured Flavobacteriia bacterium</name>
    <dbReference type="NCBI Taxonomy" id="212695"/>
    <lineage>
        <taxon>Bacteria</taxon>
        <taxon>Pseudomonadati</taxon>
        <taxon>Bacteroidota</taxon>
        <taxon>Flavobacteriia</taxon>
        <taxon>environmental samples</taxon>
    </lineage>
</organism>
<keyword evidence="4" id="KW-0449">Lipoprotein</keyword>
<dbReference type="Pfam" id="PF03781">
    <property type="entry name" value="FGE-sulfatase"/>
    <property type="match status" value="1"/>
</dbReference>
<dbReference type="EMBL" id="FQ032803">
    <property type="protein sequence ID" value="CBL80564.1"/>
    <property type="molecule type" value="Genomic_DNA"/>
</dbReference>
<dbReference type="InterPro" id="IPR051043">
    <property type="entry name" value="Sulfatase_Mod_Factor_Kinase"/>
</dbReference>
<dbReference type="EMBL" id="FQ032809">
    <property type="protein sequence ID" value="CBL87133.1"/>
    <property type="molecule type" value="Genomic_DNA"/>
</dbReference>
<dbReference type="NCBIfam" id="TIGR03524">
    <property type="entry name" value="GldJ"/>
    <property type="match status" value="1"/>
</dbReference>
<dbReference type="SUPFAM" id="SSF56436">
    <property type="entry name" value="C-type lectin-like"/>
    <property type="match status" value="1"/>
</dbReference>
<evidence type="ECO:0000256" key="2">
    <source>
        <dbReference type="SAM" id="SignalP"/>
    </source>
</evidence>
<proteinExistence type="predicted"/>
<dbReference type="GO" id="GO:0120147">
    <property type="term" value="F:formylglycine-generating oxidase activity"/>
    <property type="evidence" value="ECO:0007669"/>
    <property type="project" value="TreeGrafter"/>
</dbReference>
<evidence type="ECO:0000259" key="3">
    <source>
        <dbReference type="Pfam" id="PF03781"/>
    </source>
</evidence>
<feature type="region of interest" description="Disordered" evidence="1">
    <location>
        <begin position="419"/>
        <end position="451"/>
    </location>
</feature>
<sequence>MNKFIQFSIATFAAALLASCAGTESNTTGWAINNKKNGGFQSNLSYKGQETGPGLVFVEGGTFMMGQVEEDAVKDWNNIPRRVTVSSFYMDENEVTNVDYREYLYWLRRVYDYDYYPEIYKSALPDTLVWRDKLAYNDNFVENYLRHPAYNYYPVVGVNWLQAQRFCSWRTDRVNESILIEKGILREMPDQMDADHFNTEVYLYKQGEYVQQNKKGLKDLNPTSIYGKEGRPARIEDGVVLPKYRLPTEAEWEYAAYADGGKRMYNRVVDKNKYTWNGNATRNSSKQDRGDILANYKRGRGDNMGTSGWLNDQADVTMQVRFYPPNDFGLYDMAGNVAEWVMDVYRPVTSSDVTDFRAFRGNEFKHYDKNYQDIGSLEVLQDPQKEVRNGDTVIVRLPGQLPTRDVTVEETVTRRNYSKSDYRDYLDGDTESSKDYSNPTTEGEAPMYDYGNKTLIGNTTRVYKGGSWKDRAYWLSPGTRRYLEEDQSKDYIGFRCAMDRVGFQNENSSRSKRPSKVKRHNFKRYQM</sequence>
<protein>
    <submittedName>
        <fullName evidence="5">Gliding motility lipoprotein gldJ</fullName>
    </submittedName>
    <submittedName>
        <fullName evidence="4">Gliding motility lipoprotein, gldJ</fullName>
    </submittedName>
</protein>
<feature type="signal peptide" evidence="2">
    <location>
        <begin position="1"/>
        <end position="23"/>
    </location>
</feature>
<dbReference type="AlphaFoldDB" id="F4MLK3"/>
<reference evidence="4" key="2">
    <citation type="journal article" date="2012" name="Environ. Microbiol.">
        <title>Genomic content of uncultured Bacteroidetes from contrasting oceanic provinces in the North Atlantic Ocean.</title>
        <authorList>
            <person name="Gomez-Pereira P.R."/>
            <person name="Schuler M."/>
            <person name="Fuchs B.M."/>
            <person name="Bennke C."/>
            <person name="Teeling H."/>
            <person name="Waldmann J."/>
            <person name="Richter M."/>
            <person name="Barbe V."/>
            <person name="Bataille E."/>
            <person name="Glockner F.O."/>
            <person name="Amann R."/>
        </authorList>
    </citation>
    <scope>NUCLEOTIDE SEQUENCE</scope>
</reference>
<dbReference type="InterPro" id="IPR016187">
    <property type="entry name" value="CTDL_fold"/>
</dbReference>
<gene>
    <name evidence="4" type="primary">gldJ</name>
    <name evidence="5" type="ORF">S3_825_0007</name>
    <name evidence="4" type="ORF">S3_979_0013</name>
</gene>
<dbReference type="PANTHER" id="PTHR23150:SF19">
    <property type="entry name" value="FORMYLGLYCINE-GENERATING ENZYME"/>
    <property type="match status" value="1"/>
</dbReference>
<dbReference type="PANTHER" id="PTHR23150">
    <property type="entry name" value="SULFATASE MODIFYING FACTOR 1, 2"/>
    <property type="match status" value="1"/>
</dbReference>
<name>F4MLK3_9BACT</name>
<dbReference type="Gene3D" id="3.90.1580.10">
    <property type="entry name" value="paralog of FGE (formylglycine-generating enzyme)"/>
    <property type="match status" value="2"/>
</dbReference>
<feature type="chain" id="PRO_5007656827" evidence="2">
    <location>
        <begin position="24"/>
        <end position="527"/>
    </location>
</feature>
<reference evidence="4" key="1">
    <citation type="submission" date="2010-04" db="EMBL/GenBank/DDBJ databases">
        <authorList>
            <person name="Genoscope - CEA"/>
        </authorList>
    </citation>
    <scope>NUCLEOTIDE SEQUENCE</scope>
</reference>
<evidence type="ECO:0000313" key="5">
    <source>
        <dbReference type="EMBL" id="CBL87133.1"/>
    </source>
</evidence>
<dbReference type="InterPro" id="IPR042095">
    <property type="entry name" value="SUMF_sf"/>
</dbReference>
<feature type="compositionally biased region" description="Basic and acidic residues" evidence="1">
    <location>
        <begin position="419"/>
        <end position="434"/>
    </location>
</feature>
<accession>F4MLK3</accession>
<dbReference type="InterPro" id="IPR019865">
    <property type="entry name" value="Glid_motil-assoc_lipo_GldJ"/>
</dbReference>